<reference evidence="1" key="1">
    <citation type="submission" date="2020-11" db="EMBL/GenBank/DDBJ databases">
        <title>Gallibacterium anatis 1637, full genome, WGS.</title>
        <authorList>
            <person name="Laishevtcev A.I."/>
            <person name="Yakimova E.A."/>
            <person name="Petkovich D."/>
            <person name="Stepanova T.V."/>
            <person name="Kalendr R.S."/>
            <person name="Rubalsky E.O."/>
            <person name="Zulkarneev E.R."/>
            <person name="Aleshkin A.V."/>
        </authorList>
    </citation>
    <scope>NUCLEOTIDE SEQUENCE</scope>
    <source>
        <strain evidence="1">1637</strain>
    </source>
</reference>
<dbReference type="AlphaFoldDB" id="A0A930UX41"/>
<gene>
    <name evidence="1" type="ORF">INT80_12560</name>
</gene>
<sequence>MMGEDNSLADNVLTRNEINKNGEVPVRVYLPQGLEEGDVYRYTLTEDKKVLRLIIHLLKQR</sequence>
<accession>A0A930UX41</accession>
<comment type="caution">
    <text evidence="1">The sequence shown here is derived from an EMBL/GenBank/DDBJ whole genome shotgun (WGS) entry which is preliminary data.</text>
</comment>
<protein>
    <submittedName>
        <fullName evidence="1">Uncharacterized protein</fullName>
    </submittedName>
</protein>
<proteinExistence type="predicted"/>
<name>A0A930UX41_9PAST</name>
<organism evidence="1">
    <name type="scientific">Gallibacterium anatis</name>
    <dbReference type="NCBI Taxonomy" id="750"/>
    <lineage>
        <taxon>Bacteria</taxon>
        <taxon>Pseudomonadati</taxon>
        <taxon>Pseudomonadota</taxon>
        <taxon>Gammaproteobacteria</taxon>
        <taxon>Pasteurellales</taxon>
        <taxon>Pasteurellaceae</taxon>
        <taxon>Gallibacterium</taxon>
    </lineage>
</organism>
<dbReference type="EMBL" id="JADION010000041">
    <property type="protein sequence ID" value="MBF4102990.1"/>
    <property type="molecule type" value="Genomic_DNA"/>
</dbReference>
<evidence type="ECO:0000313" key="1">
    <source>
        <dbReference type="EMBL" id="MBF4102990.1"/>
    </source>
</evidence>